<reference evidence="7" key="1">
    <citation type="submission" date="2021-01" db="UniProtKB">
        <authorList>
            <consortium name="EnsemblMetazoa"/>
        </authorList>
    </citation>
    <scope>IDENTIFICATION</scope>
</reference>
<comment type="catalytic activity">
    <reaction evidence="4">
        <text>ATP-independent breakage of single-stranded DNA, followed by passage and rejoining.</text>
        <dbReference type="EC" id="5.6.2.1"/>
    </reaction>
</comment>
<dbReference type="Pfam" id="PF23546">
    <property type="entry name" value="Zn_ribbon_TOP3B"/>
    <property type="match status" value="1"/>
</dbReference>
<organism evidence="7 8">
    <name type="scientific">Clytia hemisphaerica</name>
    <dbReference type="NCBI Taxonomy" id="252671"/>
    <lineage>
        <taxon>Eukaryota</taxon>
        <taxon>Metazoa</taxon>
        <taxon>Cnidaria</taxon>
        <taxon>Hydrozoa</taxon>
        <taxon>Hydroidolina</taxon>
        <taxon>Leptothecata</taxon>
        <taxon>Obeliida</taxon>
        <taxon>Clytiidae</taxon>
        <taxon>Clytia</taxon>
    </lineage>
</organism>
<dbReference type="GO" id="GO:0006310">
    <property type="term" value="P:DNA recombination"/>
    <property type="evidence" value="ECO:0007669"/>
    <property type="project" value="TreeGrafter"/>
</dbReference>
<evidence type="ECO:0000256" key="3">
    <source>
        <dbReference type="ARBA" id="ARBA00023235"/>
    </source>
</evidence>
<dbReference type="InterPro" id="IPR013497">
    <property type="entry name" value="Topo_IA_cen"/>
</dbReference>
<dbReference type="PANTHER" id="PTHR11390:SF20">
    <property type="entry name" value="DNA TOPOISOMERASE 3-BETA-1"/>
    <property type="match status" value="1"/>
</dbReference>
<dbReference type="InterPro" id="IPR000380">
    <property type="entry name" value="Topo_IA"/>
</dbReference>
<keyword evidence="3 4" id="KW-0413">Isomerase</keyword>
<dbReference type="EnsemblMetazoa" id="CLYHEMT008179.1">
    <property type="protein sequence ID" value="CLYHEMP008179.1"/>
    <property type="gene ID" value="CLYHEMG008179"/>
</dbReference>
<protein>
    <recommendedName>
        <fullName evidence="4">DNA topoisomerase</fullName>
        <ecNumber evidence="4">5.6.2.1</ecNumber>
    </recommendedName>
</protein>
<evidence type="ECO:0000256" key="1">
    <source>
        <dbReference type="ARBA" id="ARBA00023029"/>
    </source>
</evidence>
<dbReference type="GO" id="GO:0003677">
    <property type="term" value="F:DNA binding"/>
    <property type="evidence" value="ECO:0007669"/>
    <property type="project" value="UniProtKB-KW"/>
</dbReference>
<comment type="function">
    <text evidence="4">Introduces a single-strand break via transesterification at a target site in duplex DNA. Releases the supercoiling and torsional tension of DNA introduced during the DNA replication and transcription by transiently cleaving and rejoining one strand of the DNA duplex. The scissile phosphodiester is attacked by the catalytic tyrosine of the enzyme, resulting in the formation of a DNA-(5'-phosphotyrosyl)-enzyme intermediate and the expulsion of a 3'-OH DNA strand.</text>
</comment>
<dbReference type="InterPro" id="IPR013826">
    <property type="entry name" value="Topo_IA_cen_sub3"/>
</dbReference>
<evidence type="ECO:0000256" key="5">
    <source>
        <dbReference type="SAM" id="MobiDB-lite"/>
    </source>
</evidence>
<evidence type="ECO:0000313" key="8">
    <source>
        <dbReference type="Proteomes" id="UP000594262"/>
    </source>
</evidence>
<dbReference type="Pfam" id="PF01131">
    <property type="entry name" value="Topoisom_bac"/>
    <property type="match status" value="1"/>
</dbReference>
<dbReference type="InterPro" id="IPR013824">
    <property type="entry name" value="Topo_IA_cen_sub1"/>
</dbReference>
<evidence type="ECO:0000313" key="7">
    <source>
        <dbReference type="EnsemblMetazoa" id="CLYHEMP008179.1"/>
    </source>
</evidence>
<dbReference type="InterPro" id="IPR056452">
    <property type="entry name" value="Zn_ribbon_TOP3B"/>
</dbReference>
<proteinExistence type="inferred from homology"/>
<feature type="compositionally biased region" description="Gly residues" evidence="5">
    <location>
        <begin position="493"/>
        <end position="514"/>
    </location>
</feature>
<dbReference type="GO" id="GO:0005634">
    <property type="term" value="C:nucleus"/>
    <property type="evidence" value="ECO:0007669"/>
    <property type="project" value="TreeGrafter"/>
</dbReference>
<dbReference type="Gene3D" id="1.10.460.10">
    <property type="entry name" value="Topoisomerase I, domain 2"/>
    <property type="match status" value="1"/>
</dbReference>
<evidence type="ECO:0000259" key="6">
    <source>
        <dbReference type="PROSITE" id="PS52039"/>
    </source>
</evidence>
<accession>A0A7M5VDV4</accession>
<dbReference type="GO" id="GO:0006265">
    <property type="term" value="P:DNA topological change"/>
    <property type="evidence" value="ECO:0007669"/>
    <property type="project" value="InterPro"/>
</dbReference>
<dbReference type="SMART" id="SM00437">
    <property type="entry name" value="TOP1Ac"/>
    <property type="match status" value="1"/>
</dbReference>
<dbReference type="Proteomes" id="UP000594262">
    <property type="component" value="Unplaced"/>
</dbReference>
<comment type="similarity">
    <text evidence="4">Belongs to the type IA topoisomerase family.</text>
</comment>
<feature type="domain" description="Topo IA-type catalytic" evidence="6">
    <location>
        <begin position="1"/>
        <end position="270"/>
    </location>
</feature>
<dbReference type="GO" id="GO:0006281">
    <property type="term" value="P:DNA repair"/>
    <property type="evidence" value="ECO:0007669"/>
    <property type="project" value="TreeGrafter"/>
</dbReference>
<keyword evidence="2 4" id="KW-0238">DNA-binding</keyword>
<dbReference type="SUPFAM" id="SSF56712">
    <property type="entry name" value="Prokaryotic type I DNA topoisomerase"/>
    <property type="match status" value="1"/>
</dbReference>
<dbReference type="PANTHER" id="PTHR11390">
    <property type="entry name" value="PROKARYOTIC DNA TOPOISOMERASE"/>
    <property type="match status" value="1"/>
</dbReference>
<dbReference type="InterPro" id="IPR003602">
    <property type="entry name" value="Topo_IA_DNA-bd_dom"/>
</dbReference>
<dbReference type="AlphaFoldDB" id="A0A7M5VDV4"/>
<sequence>IIFSQGYISYPRTETNQYHDNYNLKEQVVKQKASGVWGGYINKLLNEKGGIQKPRKGQDCGDHPPITPMRVASEGDLGGDTWRIYSYIVRHFIATVSHDCKYLLCSVLFQLGTESFSCEGRTIIDPGFTEILDTNQTEDLNERIPKVEKNQILEIEQILLQERHTTAPEYLSEAELITLMEKHGIGTDASIPTHINNICQRNYVTVTNGRRLVPNPLGIVLVHGYQKIDEQLVFPTIRSSVEKQLNLIAQGRACFEDVLSFYVDIFEDKFEFFSKNIQNMDDLFECSFTKLSETGKPFSKCGKCRRYMKLVEAKPARLHCSTCNETYSVPQNGMIKLYQELKCPLDDFEILLWSRHGASKTYSFCPNCYTNPTLEKMEKNLGCNQCLHPTCKHSALQLGVGPCTACEDGRLILEPFNAPKWILSCNSPKCSDRYSLCKGAQSVKVKDEVCKCGRKILDVSYKDKAALSGCMACDTAMANLVKFVAPDGRHSGSRGGSRGGGRGSNRGGRGSGRGGKGRRGGGGRQNDDYVQSHPNKNTNLADFIKF</sequence>
<dbReference type="PROSITE" id="PS52039">
    <property type="entry name" value="TOPO_IA_2"/>
    <property type="match status" value="1"/>
</dbReference>
<dbReference type="GO" id="GO:0003917">
    <property type="term" value="F:DNA topoisomerase type I (single strand cut, ATP-independent) activity"/>
    <property type="evidence" value="ECO:0007669"/>
    <property type="project" value="UniProtKB-EC"/>
</dbReference>
<dbReference type="OrthoDB" id="430051at2759"/>
<name>A0A7M5VDV4_9CNID</name>
<feature type="region of interest" description="Disordered" evidence="5">
    <location>
        <begin position="487"/>
        <end position="538"/>
    </location>
</feature>
<dbReference type="EC" id="5.6.2.1" evidence="4"/>
<dbReference type="Gene3D" id="2.70.20.10">
    <property type="entry name" value="Topoisomerase I, domain 3"/>
    <property type="match status" value="1"/>
</dbReference>
<keyword evidence="8" id="KW-1185">Reference proteome</keyword>
<keyword evidence="1 4" id="KW-0799">Topoisomerase</keyword>
<dbReference type="InterPro" id="IPR023405">
    <property type="entry name" value="Topo_IA_core_domain"/>
</dbReference>
<feature type="compositionally biased region" description="Polar residues" evidence="5">
    <location>
        <begin position="528"/>
        <end position="538"/>
    </location>
</feature>
<evidence type="ECO:0000256" key="4">
    <source>
        <dbReference type="RuleBase" id="RU362092"/>
    </source>
</evidence>
<evidence type="ECO:0000256" key="2">
    <source>
        <dbReference type="ARBA" id="ARBA00023125"/>
    </source>
</evidence>
<dbReference type="InterPro" id="IPR013825">
    <property type="entry name" value="Topo_IA_cen_sub2"/>
</dbReference>
<dbReference type="Gene3D" id="1.10.290.10">
    <property type="entry name" value="Topoisomerase I, domain 4"/>
    <property type="match status" value="1"/>
</dbReference>